<name>A0ACB7X885_9ERIC</name>
<reference evidence="1 2" key="1">
    <citation type="journal article" date="2021" name="Hortic Res">
        <title>High-quality reference genome and annotation aids understanding of berry development for evergreen blueberry (Vaccinium darrowii).</title>
        <authorList>
            <person name="Yu J."/>
            <person name="Hulse-Kemp A.M."/>
            <person name="Babiker E."/>
            <person name="Staton M."/>
        </authorList>
    </citation>
    <scope>NUCLEOTIDE SEQUENCE [LARGE SCALE GENOMIC DNA]</scope>
    <source>
        <strain evidence="2">cv. NJ 8807/NJ 8810</strain>
        <tissue evidence="1">Young leaf</tissue>
    </source>
</reference>
<comment type="caution">
    <text evidence="1">The sequence shown here is derived from an EMBL/GenBank/DDBJ whole genome shotgun (WGS) entry which is preliminary data.</text>
</comment>
<protein>
    <submittedName>
        <fullName evidence="1">Uncharacterized protein</fullName>
    </submittedName>
</protein>
<keyword evidence="2" id="KW-1185">Reference proteome</keyword>
<gene>
    <name evidence="1" type="ORF">Vadar_008035</name>
</gene>
<evidence type="ECO:0000313" key="1">
    <source>
        <dbReference type="EMBL" id="KAH7836972.1"/>
    </source>
</evidence>
<dbReference type="Proteomes" id="UP000828048">
    <property type="component" value="Chromosome 6"/>
</dbReference>
<organism evidence="1 2">
    <name type="scientific">Vaccinium darrowii</name>
    <dbReference type="NCBI Taxonomy" id="229202"/>
    <lineage>
        <taxon>Eukaryota</taxon>
        <taxon>Viridiplantae</taxon>
        <taxon>Streptophyta</taxon>
        <taxon>Embryophyta</taxon>
        <taxon>Tracheophyta</taxon>
        <taxon>Spermatophyta</taxon>
        <taxon>Magnoliopsida</taxon>
        <taxon>eudicotyledons</taxon>
        <taxon>Gunneridae</taxon>
        <taxon>Pentapetalae</taxon>
        <taxon>asterids</taxon>
        <taxon>Ericales</taxon>
        <taxon>Ericaceae</taxon>
        <taxon>Vaccinioideae</taxon>
        <taxon>Vaccinieae</taxon>
        <taxon>Vaccinium</taxon>
    </lineage>
</organism>
<evidence type="ECO:0000313" key="2">
    <source>
        <dbReference type="Proteomes" id="UP000828048"/>
    </source>
</evidence>
<sequence length="456" mass="48472">MSVAVSLSTTNPSSLSFPTPFSILPPLSTSSFTLHLSPTSLPPLSSPPDTVLVRSSMLPTGKAQPDDLLRLFSKPTPLVFKDATIPISLLGPHVVKFLLSPPTNKIGEAGARRLTQTPERSRNETLEVAFLLSKAISGCDQSQLNFLLKSATKNGNSYCVSALIDSGADVNSRNSEGKSVISLAVKNGDIDSVRILMESGFKIDNLIDTLLHDAAAMDQVDIMEVLCQGLQNIDVNSVDSNGQTALHVAANRGNVKSIQFLLSMGGDPGIVDSNGRAPLHLAAAEGHVEAAELLLKTTAFAKSAVTKKGQTAFDLAAEKGHSDLYDSLHLSDELHRAARLNDVRAMKRCIAEGAKVNGRDQNGWTPLHRAAFKGGIEGVKVLLSHGAKVDIVDDCGYTPLQTAAEMGHLKVALCLIDHGAKGKAKSIIGNTKKTVGFEGVPYNRHCFKTHPGILLL</sequence>
<proteinExistence type="predicted"/>
<dbReference type="EMBL" id="CM037156">
    <property type="protein sequence ID" value="KAH7836972.1"/>
    <property type="molecule type" value="Genomic_DNA"/>
</dbReference>
<accession>A0ACB7X885</accession>